<dbReference type="Proteomes" id="UP000194127">
    <property type="component" value="Unassembled WGS sequence"/>
</dbReference>
<dbReference type="InterPro" id="IPR036864">
    <property type="entry name" value="Zn2-C6_fun-type_DNA-bd_sf"/>
</dbReference>
<dbReference type="GO" id="GO:0006351">
    <property type="term" value="P:DNA-templated transcription"/>
    <property type="evidence" value="ECO:0007669"/>
    <property type="project" value="InterPro"/>
</dbReference>
<dbReference type="EMBL" id="KZ110592">
    <property type="protein sequence ID" value="OSX65816.1"/>
    <property type="molecule type" value="Genomic_DNA"/>
</dbReference>
<dbReference type="InterPro" id="IPR007219">
    <property type="entry name" value="XnlR_reg_dom"/>
</dbReference>
<name>A0A1X6NBJ9_9APHY</name>
<evidence type="ECO:0000313" key="9">
    <source>
        <dbReference type="Proteomes" id="UP000194127"/>
    </source>
</evidence>
<evidence type="ECO:0000259" key="7">
    <source>
        <dbReference type="SMART" id="SM00906"/>
    </source>
</evidence>
<evidence type="ECO:0000256" key="6">
    <source>
        <dbReference type="SAM" id="MobiDB-lite"/>
    </source>
</evidence>
<reference evidence="8 9" key="1">
    <citation type="submission" date="2017-04" db="EMBL/GenBank/DDBJ databases">
        <title>Genome Sequence of the Model Brown-Rot Fungus Postia placenta SB12.</title>
        <authorList>
            <consortium name="DOE Joint Genome Institute"/>
            <person name="Gaskell J."/>
            <person name="Kersten P."/>
            <person name="Larrondo L.F."/>
            <person name="Canessa P."/>
            <person name="Martinez D."/>
            <person name="Hibbett D."/>
            <person name="Schmoll M."/>
            <person name="Kubicek C.P."/>
            <person name="Martinez A.T."/>
            <person name="Yadav J."/>
            <person name="Master E."/>
            <person name="Magnuson J.K."/>
            <person name="James T."/>
            <person name="Yaver D."/>
            <person name="Berka R."/>
            <person name="Labutti K."/>
            <person name="Lipzen A."/>
            <person name="Aerts A."/>
            <person name="Barry K."/>
            <person name="Henrissat B."/>
            <person name="Blanchette R."/>
            <person name="Grigoriev I."/>
            <person name="Cullen D."/>
        </authorList>
    </citation>
    <scope>NUCLEOTIDE SEQUENCE [LARGE SCALE GENOMIC DNA]</scope>
    <source>
        <strain evidence="8 9">MAD-698-R-SB12</strain>
    </source>
</reference>
<feature type="region of interest" description="Disordered" evidence="6">
    <location>
        <begin position="413"/>
        <end position="471"/>
    </location>
</feature>
<comment type="subcellular location">
    <subcellularLocation>
        <location evidence="1">Nucleus</location>
    </subcellularLocation>
</comment>
<evidence type="ECO:0000256" key="4">
    <source>
        <dbReference type="ARBA" id="ARBA00023163"/>
    </source>
</evidence>
<keyword evidence="9" id="KW-1185">Reference proteome</keyword>
<keyword evidence="2" id="KW-0479">Metal-binding</keyword>
<feature type="compositionally biased region" description="Basic and acidic residues" evidence="6">
    <location>
        <begin position="337"/>
        <end position="360"/>
    </location>
</feature>
<keyword evidence="3" id="KW-0805">Transcription regulation</keyword>
<dbReference type="GO" id="GO:0000981">
    <property type="term" value="F:DNA-binding transcription factor activity, RNA polymerase II-specific"/>
    <property type="evidence" value="ECO:0007669"/>
    <property type="project" value="InterPro"/>
</dbReference>
<sequence>MSELPSGFSLVPRRTWTFRYTYLLCSRVGRVKRVARRDPEARITPSHPRERAVKAGIPGLAILGGWPPTRGCDACSRRCASIAASGWSPRVQVHHGPGIREEAGVVGTSVNGLHGGYDRREVRTATALPSARWQPAVGSGLEKAARVHKRGRRRVKHVELRSLHADAEREKRTQRKGSARNGKEVHGLGTRMGVRGRTAGTPLGRASQCREEIERGPFDRRGRGDQQLTPTASRTLVRMRMGDRDRCQRATSFRSAIQHRRRAAREGRWTCLMNSDAGYCEKPRSYDLRKEAQGELVEGLSQAPTMVGQMRSGAINVAGTKRSAAVGGAEGALWGDARSDGRTDGREQQTTEAPRERCDGSKPACQQCVRAKKGDACEYDDGKGKTRTQLMREHIARLEMRIKELENLDQTSPSITLFDPHAPSPYYSGSSSSSSHGSPSALSLPASVSPTPFPQEQDYTPTNNITEAYSPSEEPPFELAQVLLEIFLPHRHQCGLDIHVGRLRESLALPPSERRHPVLMHAIYLWACFLSRPGPLAEQEPHFLARTLAAMPDALGSPAHAVDLVRATCLLALYYLANGRLFEGSHHAGVAGAMAVQFGLHQIDADDGAGLGDEWEAGARLPPPQDAVERGERILAFWQAYNLDRCWSVALRRPSAIPDSDHPWAAITTPWPQRMDEYECGLGLGWARWRWRLIWAIHFIQGEGAAATGSPTVRGFFAHRDQTAGFSIAAMRAKASALFEAANRLSSSWTSRTSRAYAFRSRAESADVLSRPVSRTEAPSASLVEHFGALEHTIAGFAATLLPLHQLSAAAPEDRFALLVVHSLAHAAVVRLHVPFMDGDPRSRDKCLRAARALALVTKHVADVDYDFLDPLLGPCWSSAAKVLEAEHACLQASWPPLNALEVRAELGAILFALTKLSARFPLVGYQAAKIQNFLESK</sequence>
<dbReference type="CDD" id="cd00067">
    <property type="entry name" value="GAL4"/>
    <property type="match status" value="1"/>
</dbReference>
<feature type="compositionally biased region" description="Polar residues" evidence="6">
    <location>
        <begin position="457"/>
        <end position="469"/>
    </location>
</feature>
<evidence type="ECO:0000256" key="3">
    <source>
        <dbReference type="ARBA" id="ARBA00023015"/>
    </source>
</evidence>
<evidence type="ECO:0000256" key="5">
    <source>
        <dbReference type="ARBA" id="ARBA00023242"/>
    </source>
</evidence>
<dbReference type="GO" id="GO:0005634">
    <property type="term" value="C:nucleus"/>
    <property type="evidence" value="ECO:0007669"/>
    <property type="project" value="UniProtKB-SubCell"/>
</dbReference>
<feature type="domain" description="Xylanolytic transcriptional activator regulatory" evidence="7">
    <location>
        <begin position="584"/>
        <end position="678"/>
    </location>
</feature>
<evidence type="ECO:0000256" key="1">
    <source>
        <dbReference type="ARBA" id="ARBA00004123"/>
    </source>
</evidence>
<dbReference type="RefSeq" id="XP_024342610.1">
    <property type="nucleotide sequence ID" value="XM_024478303.1"/>
</dbReference>
<protein>
    <recommendedName>
        <fullName evidence="7">Xylanolytic transcriptional activator regulatory domain-containing protein</fullName>
    </recommendedName>
</protein>
<proteinExistence type="predicted"/>
<keyword evidence="5" id="KW-0539">Nucleus</keyword>
<dbReference type="Gene3D" id="4.10.240.10">
    <property type="entry name" value="Zn(2)-C6 fungal-type DNA-binding domain"/>
    <property type="match status" value="1"/>
</dbReference>
<feature type="region of interest" description="Disordered" evidence="6">
    <location>
        <begin position="329"/>
        <end position="363"/>
    </location>
</feature>
<dbReference type="STRING" id="670580.A0A1X6NBJ9"/>
<dbReference type="InterPro" id="IPR050815">
    <property type="entry name" value="TF_fung"/>
</dbReference>
<dbReference type="GO" id="GO:0003677">
    <property type="term" value="F:DNA binding"/>
    <property type="evidence" value="ECO:0007669"/>
    <property type="project" value="InterPro"/>
</dbReference>
<dbReference type="AlphaFoldDB" id="A0A1X6NBJ9"/>
<dbReference type="SMART" id="SM00906">
    <property type="entry name" value="Fungal_trans"/>
    <property type="match status" value="1"/>
</dbReference>
<dbReference type="Pfam" id="PF04082">
    <property type="entry name" value="Fungal_trans"/>
    <property type="match status" value="1"/>
</dbReference>
<keyword evidence="4" id="KW-0804">Transcription</keyword>
<dbReference type="GO" id="GO:0008270">
    <property type="term" value="F:zinc ion binding"/>
    <property type="evidence" value="ECO:0007669"/>
    <property type="project" value="InterPro"/>
</dbReference>
<dbReference type="PANTHER" id="PTHR47338">
    <property type="entry name" value="ZN(II)2CYS6 TRANSCRIPTION FACTOR (EUROFUNG)-RELATED"/>
    <property type="match status" value="1"/>
</dbReference>
<evidence type="ECO:0000256" key="2">
    <source>
        <dbReference type="ARBA" id="ARBA00022723"/>
    </source>
</evidence>
<dbReference type="OrthoDB" id="2123952at2759"/>
<dbReference type="CDD" id="cd12148">
    <property type="entry name" value="fungal_TF_MHR"/>
    <property type="match status" value="1"/>
</dbReference>
<feature type="compositionally biased region" description="Low complexity" evidence="6">
    <location>
        <begin position="420"/>
        <end position="450"/>
    </location>
</feature>
<organism evidence="8 9">
    <name type="scientific">Postia placenta MAD-698-R-SB12</name>
    <dbReference type="NCBI Taxonomy" id="670580"/>
    <lineage>
        <taxon>Eukaryota</taxon>
        <taxon>Fungi</taxon>
        <taxon>Dikarya</taxon>
        <taxon>Basidiomycota</taxon>
        <taxon>Agaricomycotina</taxon>
        <taxon>Agaricomycetes</taxon>
        <taxon>Polyporales</taxon>
        <taxon>Adustoporiaceae</taxon>
        <taxon>Rhodonia</taxon>
    </lineage>
</organism>
<gene>
    <name evidence="8" type="ORF">POSPLADRAFT_1043404</name>
</gene>
<dbReference type="PANTHER" id="PTHR47338:SF29">
    <property type="entry name" value="ZN(2)-C6 FUNGAL-TYPE DOMAIN-CONTAINING PROTEIN"/>
    <property type="match status" value="1"/>
</dbReference>
<evidence type="ECO:0000313" key="8">
    <source>
        <dbReference type="EMBL" id="OSX65816.1"/>
    </source>
</evidence>
<accession>A0A1X6NBJ9</accession>
<dbReference type="InterPro" id="IPR001138">
    <property type="entry name" value="Zn2Cys6_DnaBD"/>
</dbReference>
<feature type="region of interest" description="Disordered" evidence="6">
    <location>
        <begin position="163"/>
        <end position="186"/>
    </location>
</feature>
<dbReference type="GeneID" id="36323253"/>